<accession>A0A0U1M5Z2</accession>
<dbReference type="SUPFAM" id="SSF51197">
    <property type="entry name" value="Clavaminate synthase-like"/>
    <property type="match status" value="1"/>
</dbReference>
<dbReference type="OMA" id="EWRSRQI"/>
<dbReference type="PROSITE" id="PS51471">
    <property type="entry name" value="FE2OG_OXY"/>
    <property type="match status" value="1"/>
</dbReference>
<dbReference type="PANTHER" id="PTHR47990">
    <property type="entry name" value="2-OXOGLUTARATE (2OG) AND FE(II)-DEPENDENT OXYGENASE SUPERFAMILY PROTEIN-RELATED"/>
    <property type="match status" value="1"/>
</dbReference>
<proteinExistence type="inferred from homology"/>
<dbReference type="Pfam" id="PF03171">
    <property type="entry name" value="2OG-FeII_Oxy"/>
    <property type="match status" value="1"/>
</dbReference>
<evidence type="ECO:0000259" key="3">
    <source>
        <dbReference type="PROSITE" id="PS51471"/>
    </source>
</evidence>
<comment type="similarity">
    <text evidence="1 2">Belongs to the iron/ascorbate-dependent oxidoreductase family.</text>
</comment>
<reference evidence="4 5" key="1">
    <citation type="submission" date="2015-04" db="EMBL/GenBank/DDBJ databases">
        <authorList>
            <person name="Syromyatnikov M.Y."/>
            <person name="Popov V.N."/>
        </authorList>
    </citation>
    <scope>NUCLEOTIDE SEQUENCE [LARGE SCALE GENOMIC DNA]</scope>
    <source>
        <strain evidence="4">WF-38-12</strain>
    </source>
</reference>
<dbReference type="STRING" id="28573.A0A0U1M5Z2"/>
<feature type="domain" description="Fe2OG dioxygenase" evidence="3">
    <location>
        <begin position="171"/>
        <end position="293"/>
    </location>
</feature>
<dbReference type="GO" id="GO:0046872">
    <property type="term" value="F:metal ion binding"/>
    <property type="evidence" value="ECO:0007669"/>
    <property type="project" value="UniProtKB-KW"/>
</dbReference>
<organism evidence="4 5">
    <name type="scientific">Talaromyces islandicus</name>
    <name type="common">Penicillium islandicum</name>
    <dbReference type="NCBI Taxonomy" id="28573"/>
    <lineage>
        <taxon>Eukaryota</taxon>
        <taxon>Fungi</taxon>
        <taxon>Dikarya</taxon>
        <taxon>Ascomycota</taxon>
        <taxon>Pezizomycotina</taxon>
        <taxon>Eurotiomycetes</taxon>
        <taxon>Eurotiomycetidae</taxon>
        <taxon>Eurotiales</taxon>
        <taxon>Trichocomaceae</taxon>
        <taxon>Talaromyces</taxon>
        <taxon>Talaromyces sect. Islandici</taxon>
    </lineage>
</organism>
<evidence type="ECO:0000256" key="2">
    <source>
        <dbReference type="RuleBase" id="RU003682"/>
    </source>
</evidence>
<sequence>MPSATYDHYPAPFPEDAPVVDLPKFSLTKILQADEETAETLFQVCCNEGFFYIDLTTEPLGLKFLEEGQGLHHVGKESFEDNALDVKKAYHCAGADEDGKAKTLEFFSISRDGLLLDRDNYALPPWLSKDEELYKSFLKNANIVALAMLSIFEKKLHLDPGALTNIHQTKDWSGCFLRFLHYPAPKEGKPLEKVPGPAHTDAGSITMLFNWQGGLQITKTGEFEGHYYGEDADKKTDNWLFVKPEPGHVIVNLGEAISILTNGKLKAGKHRVVTPPGPQGRFPRFSVIATNRPANDTLMKSLKSDVIPPETEKQLHEEPIDALQWSINKVAAIVNRAASD</sequence>
<keyword evidence="2" id="KW-0479">Metal-binding</keyword>
<evidence type="ECO:0000313" key="5">
    <source>
        <dbReference type="Proteomes" id="UP000054383"/>
    </source>
</evidence>
<dbReference type="Gene3D" id="2.60.120.330">
    <property type="entry name" value="B-lactam Antibiotic, Isopenicillin N Synthase, Chain"/>
    <property type="match status" value="1"/>
</dbReference>
<keyword evidence="2" id="KW-0408">Iron</keyword>
<protein>
    <recommendedName>
        <fullName evidence="3">Fe2OG dioxygenase domain-containing protein</fullName>
    </recommendedName>
</protein>
<dbReference type="AlphaFoldDB" id="A0A0U1M5Z2"/>
<dbReference type="InterPro" id="IPR044861">
    <property type="entry name" value="IPNS-like_FE2OG_OXY"/>
</dbReference>
<evidence type="ECO:0000313" key="4">
    <source>
        <dbReference type="EMBL" id="CRG90955.1"/>
    </source>
</evidence>
<dbReference type="OrthoDB" id="288590at2759"/>
<dbReference type="Proteomes" id="UP000054383">
    <property type="component" value="Unassembled WGS sequence"/>
</dbReference>
<dbReference type="InterPro" id="IPR005123">
    <property type="entry name" value="Oxoglu/Fe-dep_dioxygenase_dom"/>
</dbReference>
<dbReference type="GO" id="GO:0016491">
    <property type="term" value="F:oxidoreductase activity"/>
    <property type="evidence" value="ECO:0007669"/>
    <property type="project" value="UniProtKB-KW"/>
</dbReference>
<dbReference type="InterPro" id="IPR027443">
    <property type="entry name" value="IPNS-like_sf"/>
</dbReference>
<evidence type="ECO:0000256" key="1">
    <source>
        <dbReference type="ARBA" id="ARBA00008056"/>
    </source>
</evidence>
<keyword evidence="2" id="KW-0560">Oxidoreductase</keyword>
<dbReference type="EMBL" id="CVMT01000008">
    <property type="protein sequence ID" value="CRG90955.1"/>
    <property type="molecule type" value="Genomic_DNA"/>
</dbReference>
<name>A0A0U1M5Z2_TALIS</name>
<gene>
    <name evidence="4" type="ORF">PISL3812_08003</name>
</gene>
<dbReference type="InterPro" id="IPR050231">
    <property type="entry name" value="Iron_ascorbate_oxido_reductase"/>
</dbReference>
<keyword evidence="5" id="KW-1185">Reference proteome</keyword>